<keyword evidence="8" id="KW-0256">Endoplasmic reticulum</keyword>
<dbReference type="InterPro" id="IPR001128">
    <property type="entry name" value="Cyt_P450"/>
</dbReference>
<evidence type="ECO:0000313" key="17">
    <source>
        <dbReference type="Proteomes" id="UP000325440"/>
    </source>
</evidence>
<dbReference type="PANTHER" id="PTHR24291:SF189">
    <property type="entry name" value="CYTOCHROME P450 4C3-RELATED"/>
    <property type="match status" value="1"/>
</dbReference>
<evidence type="ECO:0000256" key="11">
    <source>
        <dbReference type="ARBA" id="ARBA00023004"/>
    </source>
</evidence>
<comment type="function">
    <text evidence="2">May be involved in the metabolism of insect hormones and in the breakdown of synthetic insecticides.</text>
</comment>
<comment type="subcellular location">
    <subcellularLocation>
        <location evidence="4">Endoplasmic reticulum membrane</location>
        <topology evidence="4">Peripheral membrane protein</topology>
    </subcellularLocation>
    <subcellularLocation>
        <location evidence="3">Microsome membrane</location>
        <topology evidence="3">Peripheral membrane protein</topology>
    </subcellularLocation>
</comment>
<dbReference type="PRINTS" id="PR00385">
    <property type="entry name" value="P450"/>
</dbReference>
<evidence type="ECO:0000256" key="1">
    <source>
        <dbReference type="ARBA" id="ARBA00001971"/>
    </source>
</evidence>
<proteinExistence type="inferred from homology"/>
<evidence type="ECO:0000256" key="15">
    <source>
        <dbReference type="RuleBase" id="RU000461"/>
    </source>
</evidence>
<organism evidence="16 17">
    <name type="scientific">Cinara cedri</name>
    <dbReference type="NCBI Taxonomy" id="506608"/>
    <lineage>
        <taxon>Eukaryota</taxon>
        <taxon>Metazoa</taxon>
        <taxon>Ecdysozoa</taxon>
        <taxon>Arthropoda</taxon>
        <taxon>Hexapoda</taxon>
        <taxon>Insecta</taxon>
        <taxon>Pterygota</taxon>
        <taxon>Neoptera</taxon>
        <taxon>Paraneoptera</taxon>
        <taxon>Hemiptera</taxon>
        <taxon>Sternorrhyncha</taxon>
        <taxon>Aphidomorpha</taxon>
        <taxon>Aphidoidea</taxon>
        <taxon>Aphididae</taxon>
        <taxon>Lachninae</taxon>
        <taxon>Cinara</taxon>
    </lineage>
</organism>
<dbReference type="GO" id="GO:0004497">
    <property type="term" value="F:monooxygenase activity"/>
    <property type="evidence" value="ECO:0007669"/>
    <property type="project" value="UniProtKB-KW"/>
</dbReference>
<keyword evidence="6 14" id="KW-0349">Heme</keyword>
<name>A0A5E4NBM0_9HEMI</name>
<evidence type="ECO:0000256" key="5">
    <source>
        <dbReference type="ARBA" id="ARBA00010617"/>
    </source>
</evidence>
<evidence type="ECO:0000256" key="14">
    <source>
        <dbReference type="PIRSR" id="PIRSR602403-1"/>
    </source>
</evidence>
<evidence type="ECO:0000256" key="10">
    <source>
        <dbReference type="ARBA" id="ARBA00023002"/>
    </source>
</evidence>
<dbReference type="InterPro" id="IPR036396">
    <property type="entry name" value="Cyt_P450_sf"/>
</dbReference>
<keyword evidence="13" id="KW-0472">Membrane</keyword>
<dbReference type="EMBL" id="CABPRJ010001912">
    <property type="protein sequence ID" value="VVC41087.1"/>
    <property type="molecule type" value="Genomic_DNA"/>
</dbReference>
<keyword evidence="10 15" id="KW-0560">Oxidoreductase</keyword>
<dbReference type="PRINTS" id="PR00465">
    <property type="entry name" value="EP450IV"/>
</dbReference>
<evidence type="ECO:0000256" key="3">
    <source>
        <dbReference type="ARBA" id="ARBA00004174"/>
    </source>
</evidence>
<evidence type="ECO:0000256" key="2">
    <source>
        <dbReference type="ARBA" id="ARBA00003690"/>
    </source>
</evidence>
<dbReference type="GO" id="GO:0005789">
    <property type="term" value="C:endoplasmic reticulum membrane"/>
    <property type="evidence" value="ECO:0007669"/>
    <property type="project" value="UniProtKB-SubCell"/>
</dbReference>
<dbReference type="PROSITE" id="PS00086">
    <property type="entry name" value="CYTOCHROME_P450"/>
    <property type="match status" value="1"/>
</dbReference>
<evidence type="ECO:0000256" key="4">
    <source>
        <dbReference type="ARBA" id="ARBA00004406"/>
    </source>
</evidence>
<dbReference type="PANTHER" id="PTHR24291">
    <property type="entry name" value="CYTOCHROME P450 FAMILY 4"/>
    <property type="match status" value="1"/>
</dbReference>
<reference evidence="16 17" key="1">
    <citation type="submission" date="2019-08" db="EMBL/GenBank/DDBJ databases">
        <authorList>
            <person name="Alioto T."/>
            <person name="Alioto T."/>
            <person name="Gomez Garrido J."/>
        </authorList>
    </citation>
    <scope>NUCLEOTIDE SEQUENCE [LARGE SCALE GENOMIC DNA]</scope>
</reference>
<dbReference type="GO" id="GO:0020037">
    <property type="term" value="F:heme binding"/>
    <property type="evidence" value="ECO:0007669"/>
    <property type="project" value="InterPro"/>
</dbReference>
<dbReference type="InterPro" id="IPR017972">
    <property type="entry name" value="Cyt_P450_CS"/>
</dbReference>
<protein>
    <submittedName>
        <fullName evidence="16">Cytochrome P450,Cytochrome P450, E-class, group IV,Cytochrome P450, conserved site</fullName>
    </submittedName>
</protein>
<dbReference type="GO" id="GO:0005506">
    <property type="term" value="F:iron ion binding"/>
    <property type="evidence" value="ECO:0007669"/>
    <property type="project" value="InterPro"/>
</dbReference>
<dbReference type="InterPro" id="IPR002403">
    <property type="entry name" value="Cyt_P450_E_grp-IV"/>
</dbReference>
<dbReference type="Pfam" id="PF00067">
    <property type="entry name" value="p450"/>
    <property type="match status" value="1"/>
</dbReference>
<dbReference type="Gene3D" id="1.10.630.10">
    <property type="entry name" value="Cytochrome P450"/>
    <property type="match status" value="1"/>
</dbReference>
<evidence type="ECO:0000256" key="6">
    <source>
        <dbReference type="ARBA" id="ARBA00022617"/>
    </source>
</evidence>
<dbReference type="Proteomes" id="UP000325440">
    <property type="component" value="Unassembled WGS sequence"/>
</dbReference>
<keyword evidence="11 14" id="KW-0408">Iron</keyword>
<keyword evidence="7 14" id="KW-0479">Metal-binding</keyword>
<gene>
    <name evidence="16" type="ORF">CINCED_3A006533</name>
</gene>
<sequence length="154" mass="17904">MEDFKAMVKLERVIKETMRLYPSVSGITRTLKEPLYLSKYTILPNTTMIVFPHMLHRDQNTYPNPKEFDPDRFLPEQCAERHPYAYLIFSAGPRNCIGRKFAMYQMKAALSTILRYMSVETLGTQQDIVISTKLILRADNLPSLKLNQLKTTEI</sequence>
<evidence type="ECO:0000256" key="9">
    <source>
        <dbReference type="ARBA" id="ARBA00022848"/>
    </source>
</evidence>
<dbReference type="GO" id="GO:0016705">
    <property type="term" value="F:oxidoreductase activity, acting on paired donors, with incorporation or reduction of molecular oxygen"/>
    <property type="evidence" value="ECO:0007669"/>
    <property type="project" value="InterPro"/>
</dbReference>
<evidence type="ECO:0000256" key="12">
    <source>
        <dbReference type="ARBA" id="ARBA00023033"/>
    </source>
</evidence>
<keyword evidence="12 15" id="KW-0503">Monooxygenase</keyword>
<keyword evidence="17" id="KW-1185">Reference proteome</keyword>
<evidence type="ECO:0000313" key="16">
    <source>
        <dbReference type="EMBL" id="VVC41087.1"/>
    </source>
</evidence>
<evidence type="ECO:0000256" key="7">
    <source>
        <dbReference type="ARBA" id="ARBA00022723"/>
    </source>
</evidence>
<dbReference type="InterPro" id="IPR050196">
    <property type="entry name" value="Cytochrome_P450_Monoox"/>
</dbReference>
<evidence type="ECO:0000256" key="13">
    <source>
        <dbReference type="ARBA" id="ARBA00023136"/>
    </source>
</evidence>
<feature type="binding site" description="axial binding residue" evidence="14">
    <location>
        <position position="96"/>
    </location>
    <ligand>
        <name>heme</name>
        <dbReference type="ChEBI" id="CHEBI:30413"/>
    </ligand>
    <ligandPart>
        <name>Fe</name>
        <dbReference type="ChEBI" id="CHEBI:18248"/>
    </ligandPart>
</feature>
<dbReference type="SUPFAM" id="SSF48264">
    <property type="entry name" value="Cytochrome P450"/>
    <property type="match status" value="1"/>
</dbReference>
<evidence type="ECO:0000256" key="8">
    <source>
        <dbReference type="ARBA" id="ARBA00022824"/>
    </source>
</evidence>
<accession>A0A5E4NBM0</accession>
<comment type="similarity">
    <text evidence="5 15">Belongs to the cytochrome P450 family.</text>
</comment>
<keyword evidence="9" id="KW-0492">Microsome</keyword>
<comment type="cofactor">
    <cofactor evidence="1 14">
        <name>heme</name>
        <dbReference type="ChEBI" id="CHEBI:30413"/>
    </cofactor>
</comment>
<dbReference type="OrthoDB" id="6628411at2759"/>
<dbReference type="AlphaFoldDB" id="A0A5E4NBM0"/>